<evidence type="ECO:0000313" key="2">
    <source>
        <dbReference type="EMBL" id="KAJ8411790.1"/>
    </source>
</evidence>
<protein>
    <submittedName>
        <fullName evidence="2">Uncharacterized protein</fullName>
    </submittedName>
</protein>
<dbReference type="AlphaFoldDB" id="A0AAD7T019"/>
<keyword evidence="3" id="KW-1185">Reference proteome</keyword>
<name>A0AAD7T019_9TELE</name>
<comment type="caution">
    <text evidence="2">The sequence shown here is derived from an EMBL/GenBank/DDBJ whole genome shotgun (WGS) entry which is preliminary data.</text>
</comment>
<dbReference type="Proteomes" id="UP001221898">
    <property type="component" value="Unassembled WGS sequence"/>
</dbReference>
<sequence>MTASLQSDPLIVLGDGCSGRSALQRAMRCLSHSEPHQSEQASEHGGRGATAADIYVQGWFFGEWAGGGPGPDGYTLTVITLAEMAGSGDGVEVRTAKEARTDLADRGQVKRGAGVASCILGSPF</sequence>
<organism evidence="2 3">
    <name type="scientific">Aldrovandia affinis</name>
    <dbReference type="NCBI Taxonomy" id="143900"/>
    <lineage>
        <taxon>Eukaryota</taxon>
        <taxon>Metazoa</taxon>
        <taxon>Chordata</taxon>
        <taxon>Craniata</taxon>
        <taxon>Vertebrata</taxon>
        <taxon>Euteleostomi</taxon>
        <taxon>Actinopterygii</taxon>
        <taxon>Neopterygii</taxon>
        <taxon>Teleostei</taxon>
        <taxon>Notacanthiformes</taxon>
        <taxon>Halosauridae</taxon>
        <taxon>Aldrovandia</taxon>
    </lineage>
</organism>
<gene>
    <name evidence="2" type="ORF">AAFF_G00154280</name>
</gene>
<reference evidence="2" key="1">
    <citation type="journal article" date="2023" name="Science">
        <title>Genome structures resolve the early diversification of teleost fishes.</title>
        <authorList>
            <person name="Parey E."/>
            <person name="Louis A."/>
            <person name="Montfort J."/>
            <person name="Bouchez O."/>
            <person name="Roques C."/>
            <person name="Iampietro C."/>
            <person name="Lluch J."/>
            <person name="Castinel A."/>
            <person name="Donnadieu C."/>
            <person name="Desvignes T."/>
            <person name="Floi Bucao C."/>
            <person name="Jouanno E."/>
            <person name="Wen M."/>
            <person name="Mejri S."/>
            <person name="Dirks R."/>
            <person name="Jansen H."/>
            <person name="Henkel C."/>
            <person name="Chen W.J."/>
            <person name="Zahm M."/>
            <person name="Cabau C."/>
            <person name="Klopp C."/>
            <person name="Thompson A.W."/>
            <person name="Robinson-Rechavi M."/>
            <person name="Braasch I."/>
            <person name="Lecointre G."/>
            <person name="Bobe J."/>
            <person name="Postlethwait J.H."/>
            <person name="Berthelot C."/>
            <person name="Roest Crollius H."/>
            <person name="Guiguen Y."/>
        </authorList>
    </citation>
    <scope>NUCLEOTIDE SEQUENCE</scope>
    <source>
        <strain evidence="2">NC1722</strain>
    </source>
</reference>
<feature type="compositionally biased region" description="Basic and acidic residues" evidence="1">
    <location>
        <begin position="31"/>
        <end position="46"/>
    </location>
</feature>
<dbReference type="EMBL" id="JAINUG010000021">
    <property type="protein sequence ID" value="KAJ8411790.1"/>
    <property type="molecule type" value="Genomic_DNA"/>
</dbReference>
<accession>A0AAD7T019</accession>
<feature type="region of interest" description="Disordered" evidence="1">
    <location>
        <begin position="29"/>
        <end position="48"/>
    </location>
</feature>
<evidence type="ECO:0000256" key="1">
    <source>
        <dbReference type="SAM" id="MobiDB-lite"/>
    </source>
</evidence>
<evidence type="ECO:0000313" key="3">
    <source>
        <dbReference type="Proteomes" id="UP001221898"/>
    </source>
</evidence>
<proteinExistence type="predicted"/>